<dbReference type="RefSeq" id="WP_252110980.1">
    <property type="nucleotide sequence ID" value="NZ_JAMSCK010000002.1"/>
</dbReference>
<feature type="domain" description="N-acetyltransferase" evidence="1">
    <location>
        <begin position="12"/>
        <end position="172"/>
    </location>
</feature>
<proteinExistence type="predicted"/>
<protein>
    <submittedName>
        <fullName evidence="2">GNAT family N-acetyltransferase</fullName>
    </submittedName>
</protein>
<gene>
    <name evidence="2" type="ORF">NE848_04260</name>
</gene>
<dbReference type="Proteomes" id="UP001155077">
    <property type="component" value="Unassembled WGS sequence"/>
</dbReference>
<dbReference type="InterPro" id="IPR016181">
    <property type="entry name" value="Acyl_CoA_acyltransferase"/>
</dbReference>
<sequence>MKPFELLSTSRTIIRRFQPADRDKLVELLCDRSVTRYMVFPEETLTEDGASELLETTINSYETEKPLLAYAVAQKKDDGLIGVSGYHPLSNNEIEVFYAFLPEYWGKGFATEILIRLTNYVFENGDYAAIVAPITRANKASIRVAEKAGFTNHGLQQHPDYDDLVFMFKKEKTT</sequence>
<reference evidence="2" key="1">
    <citation type="submission" date="2022-06" db="EMBL/GenBank/DDBJ databases">
        <title>Gramella sediminis sp. nov., isolated from deep-sea sediment of the Indian Ocean.</title>
        <authorList>
            <person name="Yang L."/>
        </authorList>
    </citation>
    <scope>NUCLEOTIDE SEQUENCE</scope>
    <source>
        <strain evidence="2">HMD3159</strain>
    </source>
</reference>
<dbReference type="PROSITE" id="PS51186">
    <property type="entry name" value="GNAT"/>
    <property type="match status" value="1"/>
</dbReference>
<dbReference type="SUPFAM" id="SSF55729">
    <property type="entry name" value="Acyl-CoA N-acyltransferases (Nat)"/>
    <property type="match status" value="1"/>
</dbReference>
<dbReference type="InterPro" id="IPR000182">
    <property type="entry name" value="GNAT_dom"/>
</dbReference>
<dbReference type="EMBL" id="JAMSCK010000002">
    <property type="protein sequence ID" value="MCM8568578.1"/>
    <property type="molecule type" value="Genomic_DNA"/>
</dbReference>
<evidence type="ECO:0000313" key="3">
    <source>
        <dbReference type="Proteomes" id="UP001155077"/>
    </source>
</evidence>
<evidence type="ECO:0000259" key="1">
    <source>
        <dbReference type="PROSITE" id="PS51186"/>
    </source>
</evidence>
<organism evidence="2 3">
    <name type="scientific">Gramella jeungdoensis</name>
    <dbReference type="NCBI Taxonomy" id="708091"/>
    <lineage>
        <taxon>Bacteria</taxon>
        <taxon>Pseudomonadati</taxon>
        <taxon>Bacteroidota</taxon>
        <taxon>Flavobacteriia</taxon>
        <taxon>Flavobacteriales</taxon>
        <taxon>Flavobacteriaceae</taxon>
        <taxon>Christiangramia</taxon>
    </lineage>
</organism>
<dbReference type="Gene3D" id="3.40.630.30">
    <property type="match status" value="1"/>
</dbReference>
<evidence type="ECO:0000313" key="2">
    <source>
        <dbReference type="EMBL" id="MCM8568578.1"/>
    </source>
</evidence>
<name>A0ABT0YYM7_9FLAO</name>
<accession>A0ABT0YYM7</accession>
<comment type="caution">
    <text evidence="2">The sequence shown here is derived from an EMBL/GenBank/DDBJ whole genome shotgun (WGS) entry which is preliminary data.</text>
</comment>
<dbReference type="PANTHER" id="PTHR43792">
    <property type="entry name" value="GNAT FAMILY, PUTATIVE (AFU_ORTHOLOGUE AFUA_3G00765)-RELATED-RELATED"/>
    <property type="match status" value="1"/>
</dbReference>
<dbReference type="Pfam" id="PF13302">
    <property type="entry name" value="Acetyltransf_3"/>
    <property type="match status" value="1"/>
</dbReference>
<keyword evidence="3" id="KW-1185">Reference proteome</keyword>
<dbReference type="InterPro" id="IPR051531">
    <property type="entry name" value="N-acetyltransferase"/>
</dbReference>